<evidence type="ECO:0000313" key="3">
    <source>
        <dbReference type="Proteomes" id="UP000011514"/>
    </source>
</evidence>
<feature type="transmembrane region" description="Helical" evidence="1">
    <location>
        <begin position="47"/>
        <end position="68"/>
    </location>
</feature>
<organism evidence="2 3">
    <name type="scientific">Halorubrum saccharovorum DSM 1137</name>
    <dbReference type="NCBI Taxonomy" id="1227484"/>
    <lineage>
        <taxon>Archaea</taxon>
        <taxon>Methanobacteriati</taxon>
        <taxon>Methanobacteriota</taxon>
        <taxon>Stenosarchaea group</taxon>
        <taxon>Halobacteria</taxon>
        <taxon>Halobacteriales</taxon>
        <taxon>Haloferacaceae</taxon>
        <taxon>Halorubrum</taxon>
    </lineage>
</organism>
<reference evidence="2 3" key="1">
    <citation type="journal article" date="2014" name="PLoS Genet.">
        <title>Phylogenetically driven sequencing of extremely halophilic archaea reveals strategies for static and dynamic osmo-response.</title>
        <authorList>
            <person name="Becker E.A."/>
            <person name="Seitzer P.M."/>
            <person name="Tritt A."/>
            <person name="Larsen D."/>
            <person name="Krusor M."/>
            <person name="Yao A.I."/>
            <person name="Wu D."/>
            <person name="Madern D."/>
            <person name="Eisen J.A."/>
            <person name="Darling A.E."/>
            <person name="Facciotti M.T."/>
        </authorList>
    </citation>
    <scope>NUCLEOTIDE SEQUENCE [LARGE SCALE GENOMIC DNA]</scope>
    <source>
        <strain evidence="2 3">DSM 1137</strain>
    </source>
</reference>
<comment type="caution">
    <text evidence="2">The sequence shown here is derived from an EMBL/GenBank/DDBJ whole genome shotgun (WGS) entry which is preliminary data.</text>
</comment>
<dbReference type="AlphaFoldDB" id="M0E6X9"/>
<protein>
    <submittedName>
        <fullName evidence="2">Uncharacterized protein</fullName>
    </submittedName>
</protein>
<keyword evidence="1" id="KW-1133">Transmembrane helix</keyword>
<accession>M0E6X9</accession>
<name>M0E6X9_9EURY</name>
<gene>
    <name evidence="2" type="ORF">C471_00455</name>
</gene>
<dbReference type="RefSeq" id="WP_004045767.1">
    <property type="nucleotide sequence ID" value="NZ_AOJE01000005.1"/>
</dbReference>
<proteinExistence type="predicted"/>
<dbReference type="PATRIC" id="fig|1227484.4.peg.89"/>
<dbReference type="EMBL" id="AOJE01000005">
    <property type="protein sequence ID" value="ELZ43541.1"/>
    <property type="molecule type" value="Genomic_DNA"/>
</dbReference>
<evidence type="ECO:0000313" key="2">
    <source>
        <dbReference type="EMBL" id="ELZ43541.1"/>
    </source>
</evidence>
<sequence>MPSKTHELLESVRRLLFVVVFLLGLGVAALGDIAVAVRGYTTAIPTAARVIGSVVVLTALALLFSTLFQADADPDSTD</sequence>
<keyword evidence="1" id="KW-0812">Transmembrane</keyword>
<dbReference type="Proteomes" id="UP000011514">
    <property type="component" value="Unassembled WGS sequence"/>
</dbReference>
<keyword evidence="1" id="KW-0472">Membrane</keyword>
<keyword evidence="3" id="KW-1185">Reference proteome</keyword>
<feature type="transmembrane region" description="Helical" evidence="1">
    <location>
        <begin position="15"/>
        <end position="35"/>
    </location>
</feature>
<evidence type="ECO:0000256" key="1">
    <source>
        <dbReference type="SAM" id="Phobius"/>
    </source>
</evidence>